<keyword evidence="2" id="KW-1185">Reference proteome</keyword>
<dbReference type="Proteomes" id="UP000244005">
    <property type="component" value="Unassembled WGS sequence"/>
</dbReference>
<protein>
    <submittedName>
        <fullName evidence="1">Uncharacterized protein</fullName>
    </submittedName>
</protein>
<reference evidence="2" key="1">
    <citation type="journal article" date="2017" name="Cell">
        <title>Insights into land plant evolution garnered from the Marchantia polymorpha genome.</title>
        <authorList>
            <person name="Bowman J.L."/>
            <person name="Kohchi T."/>
            <person name="Yamato K.T."/>
            <person name="Jenkins J."/>
            <person name="Shu S."/>
            <person name="Ishizaki K."/>
            <person name="Yamaoka S."/>
            <person name="Nishihama R."/>
            <person name="Nakamura Y."/>
            <person name="Berger F."/>
            <person name="Adam C."/>
            <person name="Aki S.S."/>
            <person name="Althoff F."/>
            <person name="Araki T."/>
            <person name="Arteaga-Vazquez M.A."/>
            <person name="Balasubrmanian S."/>
            <person name="Barry K."/>
            <person name="Bauer D."/>
            <person name="Boehm C.R."/>
            <person name="Briginshaw L."/>
            <person name="Caballero-Perez J."/>
            <person name="Catarino B."/>
            <person name="Chen F."/>
            <person name="Chiyoda S."/>
            <person name="Chovatia M."/>
            <person name="Davies K.M."/>
            <person name="Delmans M."/>
            <person name="Demura T."/>
            <person name="Dierschke T."/>
            <person name="Dolan L."/>
            <person name="Dorantes-Acosta A.E."/>
            <person name="Eklund D.M."/>
            <person name="Florent S.N."/>
            <person name="Flores-Sandoval E."/>
            <person name="Fujiyama A."/>
            <person name="Fukuzawa H."/>
            <person name="Galik B."/>
            <person name="Grimanelli D."/>
            <person name="Grimwood J."/>
            <person name="Grossniklaus U."/>
            <person name="Hamada T."/>
            <person name="Haseloff J."/>
            <person name="Hetherington A.J."/>
            <person name="Higo A."/>
            <person name="Hirakawa Y."/>
            <person name="Hundley H.N."/>
            <person name="Ikeda Y."/>
            <person name="Inoue K."/>
            <person name="Inoue S.I."/>
            <person name="Ishida S."/>
            <person name="Jia Q."/>
            <person name="Kakita M."/>
            <person name="Kanazawa T."/>
            <person name="Kawai Y."/>
            <person name="Kawashima T."/>
            <person name="Kennedy M."/>
            <person name="Kinose K."/>
            <person name="Kinoshita T."/>
            <person name="Kohara Y."/>
            <person name="Koide E."/>
            <person name="Komatsu K."/>
            <person name="Kopischke S."/>
            <person name="Kubo M."/>
            <person name="Kyozuka J."/>
            <person name="Lagercrantz U."/>
            <person name="Lin S.S."/>
            <person name="Lindquist E."/>
            <person name="Lipzen A.M."/>
            <person name="Lu C.W."/>
            <person name="De Luna E."/>
            <person name="Martienssen R.A."/>
            <person name="Minamino N."/>
            <person name="Mizutani M."/>
            <person name="Mizutani M."/>
            <person name="Mochizuki N."/>
            <person name="Monte I."/>
            <person name="Mosher R."/>
            <person name="Nagasaki H."/>
            <person name="Nakagami H."/>
            <person name="Naramoto S."/>
            <person name="Nishitani K."/>
            <person name="Ohtani M."/>
            <person name="Okamoto T."/>
            <person name="Okumura M."/>
            <person name="Phillips J."/>
            <person name="Pollak B."/>
            <person name="Reinders A."/>
            <person name="Rovekamp M."/>
            <person name="Sano R."/>
            <person name="Sawa S."/>
            <person name="Schmid M.W."/>
            <person name="Shirakawa M."/>
            <person name="Solano R."/>
            <person name="Spunde A."/>
            <person name="Suetsugu N."/>
            <person name="Sugano S."/>
            <person name="Sugiyama A."/>
            <person name="Sun R."/>
            <person name="Suzuki Y."/>
            <person name="Takenaka M."/>
            <person name="Takezawa D."/>
            <person name="Tomogane H."/>
            <person name="Tsuzuki M."/>
            <person name="Ueda T."/>
            <person name="Umeda M."/>
            <person name="Ward J.M."/>
            <person name="Watanabe Y."/>
            <person name="Yazaki K."/>
            <person name="Yokoyama R."/>
            <person name="Yoshitake Y."/>
            <person name="Yotsui I."/>
            <person name="Zachgo S."/>
            <person name="Schmutz J."/>
        </authorList>
    </citation>
    <scope>NUCLEOTIDE SEQUENCE [LARGE SCALE GENOMIC DNA]</scope>
    <source>
        <strain evidence="2">Tak-1</strain>
    </source>
</reference>
<name>A0A2R6XCN9_MARPO</name>
<proteinExistence type="predicted"/>
<organism evidence="1 2">
    <name type="scientific">Marchantia polymorpha</name>
    <name type="common">Common liverwort</name>
    <name type="synonym">Marchantia aquatica</name>
    <dbReference type="NCBI Taxonomy" id="3197"/>
    <lineage>
        <taxon>Eukaryota</taxon>
        <taxon>Viridiplantae</taxon>
        <taxon>Streptophyta</taxon>
        <taxon>Embryophyta</taxon>
        <taxon>Marchantiophyta</taxon>
        <taxon>Marchantiopsida</taxon>
        <taxon>Marchantiidae</taxon>
        <taxon>Marchantiales</taxon>
        <taxon>Marchantiaceae</taxon>
        <taxon>Marchantia</taxon>
    </lineage>
</organism>
<dbReference type="Gramene" id="Mp2g12040.1">
    <property type="protein sequence ID" value="Mp2g12040.1.cds"/>
    <property type="gene ID" value="Mp2g12040"/>
</dbReference>
<sequence length="85" mass="9292">MEATASESNKLGGRSVGCMILIMCVDLETSLPAAFIIITTEMFYAPIVLPAKPRPPELRLHQHQTPVELRLLQAGGRTCVGSWDL</sequence>
<accession>A0A2R6XCN9</accession>
<dbReference type="AlphaFoldDB" id="A0A2R6XCN9"/>
<gene>
    <name evidence="1" type="ORF">MARPO_0023s0168</name>
</gene>
<dbReference type="EMBL" id="KZ772695">
    <property type="protein sequence ID" value="PTQ43875.1"/>
    <property type="molecule type" value="Genomic_DNA"/>
</dbReference>
<evidence type="ECO:0000313" key="1">
    <source>
        <dbReference type="EMBL" id="PTQ43875.1"/>
    </source>
</evidence>
<evidence type="ECO:0000313" key="2">
    <source>
        <dbReference type="Proteomes" id="UP000244005"/>
    </source>
</evidence>